<dbReference type="Pfam" id="PF02167">
    <property type="entry name" value="Cytochrom_C1"/>
    <property type="match status" value="1"/>
</dbReference>
<dbReference type="RefSeq" id="XP_031022195.1">
    <property type="nucleotide sequence ID" value="XM_031171822.1"/>
</dbReference>
<organism evidence="18 19">
    <name type="scientific">Synchytrium microbalum</name>
    <dbReference type="NCBI Taxonomy" id="1806994"/>
    <lineage>
        <taxon>Eukaryota</taxon>
        <taxon>Fungi</taxon>
        <taxon>Fungi incertae sedis</taxon>
        <taxon>Chytridiomycota</taxon>
        <taxon>Chytridiomycota incertae sedis</taxon>
        <taxon>Chytridiomycetes</taxon>
        <taxon>Synchytriales</taxon>
        <taxon>Synchytriaceae</taxon>
        <taxon>Synchytrium</taxon>
    </lineage>
</organism>
<comment type="similarity">
    <text evidence="2">Belongs to the cytochrome c family.</text>
</comment>
<dbReference type="PANTHER" id="PTHR10266:SF3">
    <property type="entry name" value="CYTOCHROME C1, HEME PROTEIN, MITOCHONDRIAL"/>
    <property type="match status" value="1"/>
</dbReference>
<evidence type="ECO:0000256" key="9">
    <source>
        <dbReference type="ARBA" id="ARBA00022792"/>
    </source>
</evidence>
<evidence type="ECO:0000313" key="18">
    <source>
        <dbReference type="EMBL" id="TPX30556.1"/>
    </source>
</evidence>
<comment type="cofactor">
    <cofactor evidence="16">
        <name>heme c</name>
        <dbReference type="ChEBI" id="CHEBI:61717"/>
    </cofactor>
    <text evidence="16">Binds 1 heme c group covalently per subunit.</text>
</comment>
<feature type="binding site" description="covalent" evidence="16">
    <location>
        <position position="165"/>
    </location>
    <ligand>
        <name>heme c</name>
        <dbReference type="ChEBI" id="CHEBI:61717"/>
    </ligand>
</feature>
<dbReference type="SUPFAM" id="SSF46626">
    <property type="entry name" value="Cytochrome c"/>
    <property type="match status" value="1"/>
</dbReference>
<evidence type="ECO:0000256" key="4">
    <source>
        <dbReference type="ARBA" id="ARBA00022448"/>
    </source>
</evidence>
<dbReference type="GO" id="GO:0006122">
    <property type="term" value="P:mitochondrial electron transport, ubiquinol to cytochrome c"/>
    <property type="evidence" value="ECO:0007669"/>
    <property type="project" value="TreeGrafter"/>
</dbReference>
<dbReference type="InterPro" id="IPR002326">
    <property type="entry name" value="Cyt_c1"/>
</dbReference>
<evidence type="ECO:0000256" key="5">
    <source>
        <dbReference type="ARBA" id="ARBA00022617"/>
    </source>
</evidence>
<dbReference type="SUPFAM" id="SSF81496">
    <property type="entry name" value="Cytochrome c1 subunit of cytochrome bc1 complex (Ubiquinol-cytochrome c reductase), transmembrane anchor"/>
    <property type="match status" value="1"/>
</dbReference>
<keyword evidence="7" id="KW-0812">Transmembrane</keyword>
<keyword evidence="6" id="KW-0679">Respiratory chain</keyword>
<comment type="catalytic activity">
    <reaction evidence="15">
        <text>a quinol + 2 Fe(III)-[cytochrome c](out) = a quinone + 2 Fe(II)-[cytochrome c](out) + 2 H(+)(out)</text>
        <dbReference type="Rhea" id="RHEA:11484"/>
        <dbReference type="Rhea" id="RHEA-COMP:10350"/>
        <dbReference type="Rhea" id="RHEA-COMP:14399"/>
        <dbReference type="ChEBI" id="CHEBI:15378"/>
        <dbReference type="ChEBI" id="CHEBI:24646"/>
        <dbReference type="ChEBI" id="CHEBI:29033"/>
        <dbReference type="ChEBI" id="CHEBI:29034"/>
        <dbReference type="ChEBI" id="CHEBI:132124"/>
        <dbReference type="EC" id="7.1.1.8"/>
    </reaction>
</comment>
<dbReference type="EMBL" id="QEAO01000064">
    <property type="protein sequence ID" value="TPX30556.1"/>
    <property type="molecule type" value="Genomic_DNA"/>
</dbReference>
<dbReference type="Proteomes" id="UP000319731">
    <property type="component" value="Unassembled WGS sequence"/>
</dbReference>
<keyword evidence="14" id="KW-0472">Membrane</keyword>
<dbReference type="FunFam" id="1.20.5.100:FF:000003">
    <property type="entry name" value="Cytochrome c1, heme protein, mitochondrial"/>
    <property type="match status" value="1"/>
</dbReference>
<dbReference type="STRING" id="1806994.A0A507BXV6"/>
<dbReference type="PANTHER" id="PTHR10266">
    <property type="entry name" value="CYTOCHROME C1"/>
    <property type="match status" value="1"/>
</dbReference>
<evidence type="ECO:0000256" key="6">
    <source>
        <dbReference type="ARBA" id="ARBA00022660"/>
    </source>
</evidence>
<dbReference type="GO" id="GO:0020037">
    <property type="term" value="F:heme binding"/>
    <property type="evidence" value="ECO:0007669"/>
    <property type="project" value="InterPro"/>
</dbReference>
<dbReference type="Gene3D" id="1.20.5.100">
    <property type="entry name" value="Cytochrome c1, transmembrane anchor, C-terminal"/>
    <property type="match status" value="1"/>
</dbReference>
<feature type="binding site" description="covalent" evidence="16">
    <location>
        <position position="166"/>
    </location>
    <ligand>
        <name>heme c</name>
        <dbReference type="ChEBI" id="CHEBI:61717"/>
    </ligand>
</feature>
<dbReference type="InterPro" id="IPR009056">
    <property type="entry name" value="Cyt_c-like_dom"/>
</dbReference>
<evidence type="ECO:0000256" key="8">
    <source>
        <dbReference type="ARBA" id="ARBA00022723"/>
    </source>
</evidence>
<dbReference type="GO" id="GO:0046872">
    <property type="term" value="F:metal ion binding"/>
    <property type="evidence" value="ECO:0007669"/>
    <property type="project" value="UniProtKB-KW"/>
</dbReference>
<evidence type="ECO:0000256" key="2">
    <source>
        <dbReference type="ARBA" id="ARBA00006488"/>
    </source>
</evidence>
<dbReference type="AlphaFoldDB" id="A0A507BXV6"/>
<feature type="domain" description="Cytochrome c" evidence="17">
    <location>
        <begin position="149"/>
        <end position="301"/>
    </location>
</feature>
<dbReference type="InterPro" id="IPR036909">
    <property type="entry name" value="Cyt_c-like_dom_sf"/>
</dbReference>
<dbReference type="EC" id="7.1.1.8" evidence="3"/>
<keyword evidence="8 16" id="KW-0479">Metal-binding</keyword>
<accession>A0A507BXV6</accession>
<evidence type="ECO:0000256" key="3">
    <source>
        <dbReference type="ARBA" id="ARBA00012951"/>
    </source>
</evidence>
<dbReference type="GO" id="GO:0005743">
    <property type="term" value="C:mitochondrial inner membrane"/>
    <property type="evidence" value="ECO:0007669"/>
    <property type="project" value="UniProtKB-SubCell"/>
</dbReference>
<keyword evidence="19" id="KW-1185">Reference proteome</keyword>
<dbReference type="Gene3D" id="1.10.760.10">
    <property type="entry name" value="Cytochrome c-like domain"/>
    <property type="match status" value="1"/>
</dbReference>
<gene>
    <name evidence="18" type="ORF">SmJEL517_g05896</name>
</gene>
<dbReference type="GeneID" id="42007119"/>
<evidence type="ECO:0000256" key="12">
    <source>
        <dbReference type="ARBA" id="ARBA00023004"/>
    </source>
</evidence>
<comment type="caution">
    <text evidence="18">The sequence shown here is derived from an EMBL/GenBank/DDBJ whole genome shotgun (WGS) entry which is preliminary data.</text>
</comment>
<evidence type="ECO:0000256" key="11">
    <source>
        <dbReference type="ARBA" id="ARBA00022989"/>
    </source>
</evidence>
<evidence type="ECO:0000256" key="15">
    <source>
        <dbReference type="ARBA" id="ARBA00029351"/>
    </source>
</evidence>
<dbReference type="InterPro" id="IPR021157">
    <property type="entry name" value="Cyt_c1_TM_anchor_C"/>
</dbReference>
<reference evidence="18 19" key="1">
    <citation type="journal article" date="2019" name="Sci. Rep.">
        <title>Comparative genomics of chytrid fungi reveal insights into the obligate biotrophic and pathogenic lifestyle of Synchytrium endobioticum.</title>
        <authorList>
            <person name="van de Vossenberg B.T.L.H."/>
            <person name="Warris S."/>
            <person name="Nguyen H.D.T."/>
            <person name="van Gent-Pelzer M.P.E."/>
            <person name="Joly D.L."/>
            <person name="van de Geest H.C."/>
            <person name="Bonants P.J.M."/>
            <person name="Smith D.S."/>
            <person name="Levesque C.A."/>
            <person name="van der Lee T.A.J."/>
        </authorList>
    </citation>
    <scope>NUCLEOTIDE SEQUENCE [LARGE SCALE GENOMIC DNA]</scope>
    <source>
        <strain evidence="18 19">JEL517</strain>
    </source>
</reference>
<keyword evidence="12 16" id="KW-0408">Iron</keyword>
<keyword evidence="5 16" id="KW-0349">Heme</keyword>
<evidence type="ECO:0000256" key="13">
    <source>
        <dbReference type="ARBA" id="ARBA00023128"/>
    </source>
</evidence>
<evidence type="ECO:0000256" key="1">
    <source>
        <dbReference type="ARBA" id="ARBA00004273"/>
    </source>
</evidence>
<evidence type="ECO:0000259" key="17">
    <source>
        <dbReference type="PROSITE" id="PS51007"/>
    </source>
</evidence>
<keyword evidence="10" id="KW-0249">Electron transport</keyword>
<dbReference type="FunFam" id="1.10.760.10:FF:000002">
    <property type="entry name" value="Cytochrome c1, heme protein"/>
    <property type="match status" value="1"/>
</dbReference>
<feature type="binding site" description="covalent" evidence="16">
    <location>
        <position position="162"/>
    </location>
    <ligand>
        <name>heme c</name>
        <dbReference type="ChEBI" id="CHEBI:61717"/>
    </ligand>
</feature>
<evidence type="ECO:0000256" key="7">
    <source>
        <dbReference type="ARBA" id="ARBA00022692"/>
    </source>
</evidence>
<keyword evidence="4" id="KW-0813">Transport</keyword>
<dbReference type="PROSITE" id="PS51007">
    <property type="entry name" value="CYTC"/>
    <property type="match status" value="1"/>
</dbReference>
<name>A0A507BXV6_9FUNG</name>
<evidence type="ECO:0000256" key="16">
    <source>
        <dbReference type="PIRSR" id="PIRSR602326-1"/>
    </source>
</evidence>
<dbReference type="GO" id="GO:0008121">
    <property type="term" value="F:quinol-cytochrome-c reductase activity"/>
    <property type="evidence" value="ECO:0007669"/>
    <property type="project" value="UniProtKB-EC"/>
</dbReference>
<keyword evidence="13" id="KW-0496">Mitochondrion</keyword>
<proteinExistence type="inferred from homology"/>
<sequence length="370" mass="41489">MSQIFPLLKISKKQFAGCLQRKMWARTSRTVSLLGHSQLRQASTNTAQQAGAFGNNRREVITWAAKTAVGCTIAGLALSATVLNDDNMAPVYEKMEAMRKSIKSLAKDYGTGLRIPLTEAHAFSLPDHGLHPPHYPWDHHAWWKSYDHASLRRGYQVYRDVCAACHSLERVAWRNLIGVTHTEAEIKAMSAEYEYADGPNDAGEMFMRPGKPSDYMPKPYPNEEAARAANAGAYPPDLSCIVRARHGEEDYIMALLLGYYDAPAGFKMAEGKHYNPYFPGGSISMARALYDEVVDYSDGTTNTASQLAKDVATFLSWTSYPEHDDRKKMGLKTLAISAALMGLSVWWKRFKWSYIKSRKIVYRPSKSIEV</sequence>
<keyword evidence="9" id="KW-0999">Mitochondrion inner membrane</keyword>
<evidence type="ECO:0000256" key="14">
    <source>
        <dbReference type="ARBA" id="ARBA00023136"/>
    </source>
</evidence>
<evidence type="ECO:0000313" key="19">
    <source>
        <dbReference type="Proteomes" id="UP000319731"/>
    </source>
</evidence>
<comment type="subcellular location">
    <subcellularLocation>
        <location evidence="1">Mitochondrion inner membrane</location>
    </subcellularLocation>
</comment>
<dbReference type="PRINTS" id="PR00603">
    <property type="entry name" value="CYTOCHROMEC1"/>
</dbReference>
<protein>
    <recommendedName>
        <fullName evidence="3">quinol--cytochrome-c reductase</fullName>
        <ecNumber evidence="3">7.1.1.8</ecNumber>
    </recommendedName>
</protein>
<keyword evidence="11" id="KW-1133">Transmembrane helix</keyword>
<evidence type="ECO:0000256" key="10">
    <source>
        <dbReference type="ARBA" id="ARBA00022982"/>
    </source>
</evidence>
<dbReference type="OrthoDB" id="5925at2759"/>
<feature type="binding site" description="covalent" evidence="16">
    <location>
        <position position="285"/>
    </location>
    <ligand>
        <name>heme c</name>
        <dbReference type="ChEBI" id="CHEBI:61717"/>
    </ligand>
</feature>